<evidence type="ECO:0000313" key="2">
    <source>
        <dbReference type="EMBL" id="CZS97626.1"/>
    </source>
</evidence>
<organism evidence="2 3">
    <name type="scientific">Rhynchosporium agropyri</name>
    <dbReference type="NCBI Taxonomy" id="914238"/>
    <lineage>
        <taxon>Eukaryota</taxon>
        <taxon>Fungi</taxon>
        <taxon>Dikarya</taxon>
        <taxon>Ascomycota</taxon>
        <taxon>Pezizomycotina</taxon>
        <taxon>Leotiomycetes</taxon>
        <taxon>Helotiales</taxon>
        <taxon>Ploettnerulaceae</taxon>
        <taxon>Rhynchosporium</taxon>
    </lineage>
</organism>
<keyword evidence="1" id="KW-0812">Transmembrane</keyword>
<accession>A0A1E1KHV6</accession>
<proteinExistence type="predicted"/>
<evidence type="ECO:0000256" key="1">
    <source>
        <dbReference type="SAM" id="Phobius"/>
    </source>
</evidence>
<gene>
    <name evidence="2" type="ORF">RAG0_06607</name>
</gene>
<reference evidence="3" key="1">
    <citation type="submission" date="2016-03" db="EMBL/GenBank/DDBJ databases">
        <authorList>
            <person name="Guldener U."/>
        </authorList>
    </citation>
    <scope>NUCLEOTIDE SEQUENCE [LARGE SCALE GENOMIC DNA]</scope>
    <source>
        <strain evidence="3">04CH-RAC-A.6.1</strain>
    </source>
</reference>
<keyword evidence="3" id="KW-1185">Reference proteome</keyword>
<keyword evidence="1" id="KW-1133">Transmembrane helix</keyword>
<dbReference type="AlphaFoldDB" id="A0A1E1KHV6"/>
<feature type="transmembrane region" description="Helical" evidence="1">
    <location>
        <begin position="154"/>
        <end position="174"/>
    </location>
</feature>
<name>A0A1E1KHV6_9HELO</name>
<dbReference type="OrthoDB" id="3535864at2759"/>
<sequence>MAQQHHQNPSIPLARLSQRLPPLPLYIPMTEEPILLPHLSISTQIPYHDDPAEDERTSSQPPGYEPMYDYLRSHQRISEVPTNRQCPNTPYLSIPEEQYRDESFVVTIIDGDSGQQPPSYNELYRQNEQERDRLMREFEIEGTPSEQLEEMVKWVVSMLLICFTVAFAGTAFNWGRPS</sequence>
<dbReference type="Proteomes" id="UP000178912">
    <property type="component" value="Unassembled WGS sequence"/>
</dbReference>
<protein>
    <submittedName>
        <fullName evidence="2">Uncharacterized protein</fullName>
    </submittedName>
</protein>
<dbReference type="EMBL" id="FJUX01000033">
    <property type="protein sequence ID" value="CZS97626.1"/>
    <property type="molecule type" value="Genomic_DNA"/>
</dbReference>
<evidence type="ECO:0000313" key="3">
    <source>
        <dbReference type="Proteomes" id="UP000178912"/>
    </source>
</evidence>
<keyword evidence="1" id="KW-0472">Membrane</keyword>